<evidence type="ECO:0000256" key="1">
    <source>
        <dbReference type="SAM" id="MobiDB-lite"/>
    </source>
</evidence>
<proteinExistence type="predicted"/>
<name>I3UT29_PSEPU</name>
<feature type="compositionally biased region" description="Low complexity" evidence="1">
    <location>
        <begin position="49"/>
        <end position="59"/>
    </location>
</feature>
<dbReference type="KEGG" id="ppi:YSA_03481"/>
<gene>
    <name evidence="2" type="ORF">YSA_03481</name>
</gene>
<dbReference type="AlphaFoldDB" id="I3UT29"/>
<evidence type="ECO:0000313" key="2">
    <source>
        <dbReference type="EMBL" id="AFK68650.1"/>
    </source>
</evidence>
<feature type="region of interest" description="Disordered" evidence="1">
    <location>
        <begin position="39"/>
        <end position="59"/>
    </location>
</feature>
<evidence type="ECO:0000313" key="3">
    <source>
        <dbReference type="Proteomes" id="UP000005268"/>
    </source>
</evidence>
<dbReference type="HOGENOM" id="CLU_1702769_0_0_6"/>
<dbReference type="PATRIC" id="fig|231023.4.peg.1682"/>
<reference evidence="2 3" key="1">
    <citation type="journal article" date="2012" name="J. Bacteriol.">
        <title>Complete Genome Sequence of the Naphthalene-Degrading Pseudomonas putida Strain ND6.</title>
        <authorList>
            <person name="Li S."/>
            <person name="Zhao H."/>
            <person name="Li Y."/>
            <person name="Niu S."/>
            <person name="Cai B."/>
        </authorList>
    </citation>
    <scope>NUCLEOTIDE SEQUENCE [LARGE SCALE GENOMIC DNA]</scope>
    <source>
        <strain evidence="2 3">ND6</strain>
    </source>
</reference>
<dbReference type="Proteomes" id="UP000005268">
    <property type="component" value="Chromosome"/>
</dbReference>
<protein>
    <submittedName>
        <fullName evidence="2">TnpR</fullName>
    </submittedName>
</protein>
<organism evidence="2 3">
    <name type="scientific">Pseudomonas putida ND6</name>
    <dbReference type="NCBI Taxonomy" id="231023"/>
    <lineage>
        <taxon>Bacteria</taxon>
        <taxon>Pseudomonadati</taxon>
        <taxon>Pseudomonadota</taxon>
        <taxon>Gammaproteobacteria</taxon>
        <taxon>Pseudomonadales</taxon>
        <taxon>Pseudomonadaceae</taxon>
        <taxon>Pseudomonas</taxon>
    </lineage>
</organism>
<sequence length="154" mass="17401">MRTPAAILICSAEVKFLQKDSAASLKDLGLTAHEIGAYQTSARSRDQQPTALAPAEPPATERVATVTLRLAVANNSKFVRGRKRATENIERYCLTFYGMKRLETGHYELSIPYRSDAELDKTVQDLLTEISQEADMRNCFVEMDAWEEGTERRW</sequence>
<accession>I3UT29</accession>
<dbReference type="EMBL" id="CP003588">
    <property type="protein sequence ID" value="AFK68650.1"/>
    <property type="molecule type" value="Genomic_DNA"/>
</dbReference>